<protein>
    <submittedName>
        <fullName evidence="2">Uncharacterized protein</fullName>
    </submittedName>
</protein>
<accession>A0A095T7X8</accession>
<feature type="region of interest" description="Disordered" evidence="1">
    <location>
        <begin position="293"/>
        <end position="315"/>
    </location>
</feature>
<reference evidence="2" key="1">
    <citation type="submission" date="2014-12" db="EMBL/GenBank/DDBJ databases">
        <title>The draft genome of the Tatumella morbirosei type strain, LMG23360T isolated from pineapple rot.</title>
        <authorList>
            <person name="Smits T.H."/>
            <person name="Palmer M."/>
            <person name="Venter S.N."/>
            <person name="Duffy B."/>
            <person name="Steenkamp E.T."/>
            <person name="Chan W.Y."/>
            <person name="Coutinho T.A."/>
            <person name="Coetzee M.P."/>
            <person name="De Maayer P."/>
        </authorList>
    </citation>
    <scope>NUCLEOTIDE SEQUENCE [LARGE SCALE GENOMIC DNA]</scope>
    <source>
        <strain evidence="2">LMG 23360</strain>
    </source>
</reference>
<proteinExistence type="predicted"/>
<evidence type="ECO:0000256" key="1">
    <source>
        <dbReference type="SAM" id="MobiDB-lite"/>
    </source>
</evidence>
<dbReference type="EMBL" id="JPKR02000003">
    <property type="protein sequence ID" value="KGD72614.1"/>
    <property type="molecule type" value="Genomic_DNA"/>
</dbReference>
<dbReference type="STRING" id="642227.HA49_18150"/>
<evidence type="ECO:0000313" key="2">
    <source>
        <dbReference type="EMBL" id="KGD72614.1"/>
    </source>
</evidence>
<gene>
    <name evidence="2" type="ORF">HA49_18150</name>
</gene>
<evidence type="ECO:0000313" key="3">
    <source>
        <dbReference type="Proteomes" id="UP000029577"/>
    </source>
</evidence>
<dbReference type="eggNOG" id="ENOG502Z7N7">
    <property type="taxonomic scope" value="Bacteria"/>
</dbReference>
<dbReference type="OrthoDB" id="6515265at2"/>
<name>A0A095T7X8_9GAMM</name>
<organism evidence="2 3">
    <name type="scientific">Tatumella morbirosei</name>
    <dbReference type="NCBI Taxonomy" id="642227"/>
    <lineage>
        <taxon>Bacteria</taxon>
        <taxon>Pseudomonadati</taxon>
        <taxon>Pseudomonadota</taxon>
        <taxon>Gammaproteobacteria</taxon>
        <taxon>Enterobacterales</taxon>
        <taxon>Erwiniaceae</taxon>
        <taxon>Tatumella</taxon>
    </lineage>
</organism>
<dbReference type="Proteomes" id="UP000029577">
    <property type="component" value="Unassembled WGS sequence"/>
</dbReference>
<dbReference type="AlphaFoldDB" id="A0A095T7X8"/>
<dbReference type="RefSeq" id="WP_038022409.1">
    <property type="nucleotide sequence ID" value="NZ_JPKR02000003.1"/>
</dbReference>
<sequence length="315" mass="34696">MKVWIVLLLVCLPVVAQAKSVRIIWSPATRLSAWLDNVPNSQVKNWCDDTVAIHIEPSGALREDALREFIPQAGNLLHSQCKKLSTLRWTLIDATGKPVSQGSVTADEQWKMSIPAPEPAVADTTPWQRFATSAGCHFRTYWSTEPGSNVLISVDSKQSQCDSDGWLNGLGEVQSALQPADGQPLWFREGYPLADLPPGAKKNNNIQVVTANNQRLILANAADASSWLLLPWDAHDQVWRFTGQVLVKSSHQQANDKQARDSLIEKARQYWETGYSAGAISWQLVSSINPQLRDPAQTPLATEHDQPLPAGAPGR</sequence>
<comment type="caution">
    <text evidence="2">The sequence shown here is derived from an EMBL/GenBank/DDBJ whole genome shotgun (WGS) entry which is preliminary data.</text>
</comment>
<keyword evidence="3" id="KW-1185">Reference proteome</keyword>